<proteinExistence type="predicted"/>
<dbReference type="EMBL" id="JABSTU010000006">
    <property type="protein sequence ID" value="KAH8029045.1"/>
    <property type="molecule type" value="Genomic_DNA"/>
</dbReference>
<reference evidence="1" key="1">
    <citation type="journal article" date="2020" name="Cell">
        <title>Large-Scale Comparative Analyses of Tick Genomes Elucidate Their Genetic Diversity and Vector Capacities.</title>
        <authorList>
            <consortium name="Tick Genome and Microbiome Consortium (TIGMIC)"/>
            <person name="Jia N."/>
            <person name="Wang J."/>
            <person name="Shi W."/>
            <person name="Du L."/>
            <person name="Sun Y."/>
            <person name="Zhan W."/>
            <person name="Jiang J.F."/>
            <person name="Wang Q."/>
            <person name="Zhang B."/>
            <person name="Ji P."/>
            <person name="Bell-Sakyi L."/>
            <person name="Cui X.M."/>
            <person name="Yuan T.T."/>
            <person name="Jiang B.G."/>
            <person name="Yang W.F."/>
            <person name="Lam T.T."/>
            <person name="Chang Q.C."/>
            <person name="Ding S.J."/>
            <person name="Wang X.J."/>
            <person name="Zhu J.G."/>
            <person name="Ruan X.D."/>
            <person name="Zhao L."/>
            <person name="Wei J.T."/>
            <person name="Ye R.Z."/>
            <person name="Que T.C."/>
            <person name="Du C.H."/>
            <person name="Zhou Y.H."/>
            <person name="Cheng J.X."/>
            <person name="Dai P.F."/>
            <person name="Guo W.B."/>
            <person name="Han X.H."/>
            <person name="Huang E.J."/>
            <person name="Li L.F."/>
            <person name="Wei W."/>
            <person name="Gao Y.C."/>
            <person name="Liu J.Z."/>
            <person name="Shao H.Z."/>
            <person name="Wang X."/>
            <person name="Wang C.C."/>
            <person name="Yang T.C."/>
            <person name="Huo Q.B."/>
            <person name="Li W."/>
            <person name="Chen H.Y."/>
            <person name="Chen S.E."/>
            <person name="Zhou L.G."/>
            <person name="Ni X.B."/>
            <person name="Tian J.H."/>
            <person name="Sheng Y."/>
            <person name="Liu T."/>
            <person name="Pan Y.S."/>
            <person name="Xia L.Y."/>
            <person name="Li J."/>
            <person name="Zhao F."/>
            <person name="Cao W.C."/>
        </authorList>
    </citation>
    <scope>NUCLEOTIDE SEQUENCE</scope>
    <source>
        <strain evidence="1">Rmic-2018</strain>
    </source>
</reference>
<evidence type="ECO:0000313" key="2">
    <source>
        <dbReference type="Proteomes" id="UP000821866"/>
    </source>
</evidence>
<dbReference type="AlphaFoldDB" id="A0A9J6E4N6"/>
<protein>
    <submittedName>
        <fullName evidence="1">Uncharacterized protein</fullName>
    </submittedName>
</protein>
<name>A0A9J6E4N6_RHIMP</name>
<sequence length="196" mass="21042">MTSTATTVDYISSSPKHHPFSGHGMAAATMVAKNHFCLYTQLAFVIGTCIPVCVDCTAHVPKSGMCPLPEACSDIGADFLGPPHPLCDATPERLRKAATTSAATTVDYISSSSKHHPFSGHEMTAATMVAKNHFCLFTQLDLTQNKVRLRGALPLKLLRHTVVRHLGPFNYEVVPEGITNSHNGAMHDPKTSMSSA</sequence>
<keyword evidence="2" id="KW-1185">Reference proteome</keyword>
<accession>A0A9J6E4N6</accession>
<comment type="caution">
    <text evidence="1">The sequence shown here is derived from an EMBL/GenBank/DDBJ whole genome shotgun (WGS) entry which is preliminary data.</text>
</comment>
<organism evidence="1 2">
    <name type="scientific">Rhipicephalus microplus</name>
    <name type="common">Cattle tick</name>
    <name type="synonym">Boophilus microplus</name>
    <dbReference type="NCBI Taxonomy" id="6941"/>
    <lineage>
        <taxon>Eukaryota</taxon>
        <taxon>Metazoa</taxon>
        <taxon>Ecdysozoa</taxon>
        <taxon>Arthropoda</taxon>
        <taxon>Chelicerata</taxon>
        <taxon>Arachnida</taxon>
        <taxon>Acari</taxon>
        <taxon>Parasitiformes</taxon>
        <taxon>Ixodida</taxon>
        <taxon>Ixodoidea</taxon>
        <taxon>Ixodidae</taxon>
        <taxon>Rhipicephalinae</taxon>
        <taxon>Rhipicephalus</taxon>
        <taxon>Boophilus</taxon>
    </lineage>
</organism>
<evidence type="ECO:0000313" key="1">
    <source>
        <dbReference type="EMBL" id="KAH8029045.1"/>
    </source>
</evidence>
<gene>
    <name evidence="1" type="ORF">HPB51_022165</name>
</gene>
<dbReference type="Proteomes" id="UP000821866">
    <property type="component" value="Chromosome 4"/>
</dbReference>
<reference evidence="1" key="2">
    <citation type="submission" date="2021-09" db="EMBL/GenBank/DDBJ databases">
        <authorList>
            <person name="Jia N."/>
            <person name="Wang J."/>
            <person name="Shi W."/>
            <person name="Du L."/>
            <person name="Sun Y."/>
            <person name="Zhan W."/>
            <person name="Jiang J."/>
            <person name="Wang Q."/>
            <person name="Zhang B."/>
            <person name="Ji P."/>
            <person name="Sakyi L.B."/>
            <person name="Cui X."/>
            <person name="Yuan T."/>
            <person name="Jiang B."/>
            <person name="Yang W."/>
            <person name="Lam T.T.-Y."/>
            <person name="Chang Q."/>
            <person name="Ding S."/>
            <person name="Wang X."/>
            <person name="Zhu J."/>
            <person name="Ruan X."/>
            <person name="Zhao L."/>
            <person name="Wei J."/>
            <person name="Que T."/>
            <person name="Du C."/>
            <person name="Cheng J."/>
            <person name="Dai P."/>
            <person name="Han X."/>
            <person name="Huang E."/>
            <person name="Gao Y."/>
            <person name="Liu J."/>
            <person name="Shao H."/>
            <person name="Ye R."/>
            <person name="Li L."/>
            <person name="Wei W."/>
            <person name="Wang X."/>
            <person name="Wang C."/>
            <person name="Huo Q."/>
            <person name="Li W."/>
            <person name="Guo W."/>
            <person name="Chen H."/>
            <person name="Chen S."/>
            <person name="Zhou L."/>
            <person name="Zhou L."/>
            <person name="Ni X."/>
            <person name="Tian J."/>
            <person name="Zhou Y."/>
            <person name="Sheng Y."/>
            <person name="Liu T."/>
            <person name="Pan Y."/>
            <person name="Xia L."/>
            <person name="Li J."/>
            <person name="Zhao F."/>
            <person name="Cao W."/>
        </authorList>
    </citation>
    <scope>NUCLEOTIDE SEQUENCE</scope>
    <source>
        <strain evidence="1">Rmic-2018</strain>
        <tissue evidence="1">Larvae</tissue>
    </source>
</reference>